<gene>
    <name evidence="5" type="ORF">V6N12_059759</name>
</gene>
<evidence type="ECO:0000259" key="4">
    <source>
        <dbReference type="Pfam" id="PF23572"/>
    </source>
</evidence>
<dbReference type="EMBL" id="JBBPBM010000010">
    <property type="protein sequence ID" value="KAK8566226.1"/>
    <property type="molecule type" value="Genomic_DNA"/>
</dbReference>
<dbReference type="PANTHER" id="PTHR31901:SF7">
    <property type="entry name" value="INDOLE-3-ACETIC ACID-AMIDO SYNTHETASE GH3.2-RELATED"/>
    <property type="match status" value="1"/>
</dbReference>
<keyword evidence="2" id="KW-0436">Ligase</keyword>
<dbReference type="Pfam" id="PF23572">
    <property type="entry name" value="GH3_C"/>
    <property type="match status" value="1"/>
</dbReference>
<dbReference type="Proteomes" id="UP001472677">
    <property type="component" value="Unassembled WGS sequence"/>
</dbReference>
<evidence type="ECO:0000313" key="5">
    <source>
        <dbReference type="EMBL" id="KAK8566226.1"/>
    </source>
</evidence>
<comment type="caution">
    <text evidence="5">The sequence shown here is derived from an EMBL/GenBank/DDBJ whole genome shotgun (WGS) entry which is preliminary data.</text>
</comment>
<organism evidence="5 6">
    <name type="scientific">Hibiscus sabdariffa</name>
    <name type="common">roselle</name>
    <dbReference type="NCBI Taxonomy" id="183260"/>
    <lineage>
        <taxon>Eukaryota</taxon>
        <taxon>Viridiplantae</taxon>
        <taxon>Streptophyta</taxon>
        <taxon>Embryophyta</taxon>
        <taxon>Tracheophyta</taxon>
        <taxon>Spermatophyta</taxon>
        <taxon>Magnoliopsida</taxon>
        <taxon>eudicotyledons</taxon>
        <taxon>Gunneridae</taxon>
        <taxon>Pentapetalae</taxon>
        <taxon>rosids</taxon>
        <taxon>malvids</taxon>
        <taxon>Malvales</taxon>
        <taxon>Malvaceae</taxon>
        <taxon>Malvoideae</taxon>
        <taxon>Hibiscus</taxon>
    </lineage>
</organism>
<name>A0ABR2EWF9_9ROSI</name>
<keyword evidence="6" id="KW-1185">Reference proteome</keyword>
<feature type="domain" description="GH3 middle" evidence="3">
    <location>
        <begin position="28"/>
        <end position="97"/>
    </location>
</feature>
<dbReference type="InterPro" id="IPR055378">
    <property type="entry name" value="GH3_C"/>
</dbReference>
<proteinExistence type="inferred from homology"/>
<evidence type="ECO:0000313" key="6">
    <source>
        <dbReference type="Proteomes" id="UP001472677"/>
    </source>
</evidence>
<feature type="domain" description="GH3 C-terminal" evidence="4">
    <location>
        <begin position="113"/>
        <end position="216"/>
    </location>
</feature>
<protein>
    <submittedName>
        <fullName evidence="5">Uncharacterized protein</fullName>
    </submittedName>
</protein>
<dbReference type="InterPro" id="IPR055377">
    <property type="entry name" value="GH3_M"/>
</dbReference>
<comment type="similarity">
    <text evidence="1">Belongs to the IAA-amido conjugating enzyme family.</text>
</comment>
<accession>A0ABR2EWF9</accession>
<dbReference type="PANTHER" id="PTHR31901">
    <property type="entry name" value="GH3 DOMAIN-CONTAINING PROTEIN"/>
    <property type="match status" value="1"/>
</dbReference>
<evidence type="ECO:0000259" key="3">
    <source>
        <dbReference type="Pfam" id="PF23571"/>
    </source>
</evidence>
<dbReference type="Pfam" id="PF23571">
    <property type="entry name" value="GH3_M"/>
    <property type="match status" value="1"/>
</dbReference>
<evidence type="ECO:0000256" key="2">
    <source>
        <dbReference type="ARBA" id="ARBA00022598"/>
    </source>
</evidence>
<sequence>MACTMYALSKCYFGLNLNLMCKPSEVEYTIMPNMEYFEFLPFEPSATDLFDLSDVEIDKEYELIVTSYAGLCRYRVGDFLRVTGFNDAAPQFCFVRRKNVLLKIKSDKTNEAELQNTIENTSLLLKEFNTNIVKYTNYVDTKQISGHYVIYWELLAKNSGNTPTDGVLNQCCLQMEESLNSVYRQSRVADNSIGALKIRVVQNDTFEELKDYTISRVPR</sequence>
<evidence type="ECO:0000256" key="1">
    <source>
        <dbReference type="ARBA" id="ARBA00008068"/>
    </source>
</evidence>
<dbReference type="InterPro" id="IPR004993">
    <property type="entry name" value="GH3"/>
</dbReference>
<reference evidence="5 6" key="1">
    <citation type="journal article" date="2024" name="G3 (Bethesda)">
        <title>Genome assembly of Hibiscus sabdariffa L. provides insights into metabolisms of medicinal natural products.</title>
        <authorList>
            <person name="Kim T."/>
        </authorList>
    </citation>
    <scope>NUCLEOTIDE SEQUENCE [LARGE SCALE GENOMIC DNA]</scope>
    <source>
        <strain evidence="5">TK-2024</strain>
        <tissue evidence="5">Old leaves</tissue>
    </source>
</reference>